<dbReference type="EMBL" id="KZ824269">
    <property type="protein sequence ID" value="RAL16424.1"/>
    <property type="molecule type" value="Genomic_DNA"/>
</dbReference>
<organism evidence="1 2">
    <name type="scientific">Aspergillus homomorphus (strain CBS 101889)</name>
    <dbReference type="NCBI Taxonomy" id="1450537"/>
    <lineage>
        <taxon>Eukaryota</taxon>
        <taxon>Fungi</taxon>
        <taxon>Dikarya</taxon>
        <taxon>Ascomycota</taxon>
        <taxon>Pezizomycotina</taxon>
        <taxon>Eurotiomycetes</taxon>
        <taxon>Eurotiomycetidae</taxon>
        <taxon>Eurotiales</taxon>
        <taxon>Aspergillaceae</taxon>
        <taxon>Aspergillus</taxon>
        <taxon>Aspergillus subgen. Circumdati</taxon>
    </lineage>
</organism>
<evidence type="ECO:0000313" key="1">
    <source>
        <dbReference type="EMBL" id="RAL16424.1"/>
    </source>
</evidence>
<dbReference type="STRING" id="1450537.A0A395IE33"/>
<evidence type="ECO:0000313" key="2">
    <source>
        <dbReference type="Proteomes" id="UP000248961"/>
    </source>
</evidence>
<proteinExistence type="predicted"/>
<dbReference type="RefSeq" id="XP_025555578.1">
    <property type="nucleotide sequence ID" value="XM_025694598.1"/>
</dbReference>
<gene>
    <name evidence="1" type="ORF">BO97DRAFT_402833</name>
</gene>
<dbReference type="AlphaFoldDB" id="A0A395IE33"/>
<dbReference type="VEuPathDB" id="FungiDB:BO97DRAFT_402833"/>
<dbReference type="OrthoDB" id="5100247at2759"/>
<sequence>MGAPIPEDQLPEQLFLDYSIRDIQEGRLVAANDPWAPLYLDAIRDGRYGDAVWARYHIGGDVENGIVGGSGGLTVLEVIKEDALAYRVSHPEEYFKAVAFYRGTSKDDGRADVLDVICILDKREIAEIEARRKKKEENQLED</sequence>
<keyword evidence="2" id="KW-1185">Reference proteome</keyword>
<protein>
    <submittedName>
        <fullName evidence="1">Uncharacterized protein</fullName>
    </submittedName>
</protein>
<name>A0A395IE33_ASPHC</name>
<dbReference type="Proteomes" id="UP000248961">
    <property type="component" value="Unassembled WGS sequence"/>
</dbReference>
<accession>A0A395IE33</accession>
<dbReference type="GeneID" id="37198887"/>
<reference evidence="1 2" key="1">
    <citation type="submission" date="2018-02" db="EMBL/GenBank/DDBJ databases">
        <title>The genomes of Aspergillus section Nigri reveals drivers in fungal speciation.</title>
        <authorList>
            <consortium name="DOE Joint Genome Institute"/>
            <person name="Vesth T.C."/>
            <person name="Nybo J."/>
            <person name="Theobald S."/>
            <person name="Brandl J."/>
            <person name="Frisvad J.C."/>
            <person name="Nielsen K.F."/>
            <person name="Lyhne E.K."/>
            <person name="Kogle M.E."/>
            <person name="Kuo A."/>
            <person name="Riley R."/>
            <person name="Clum A."/>
            <person name="Nolan M."/>
            <person name="Lipzen A."/>
            <person name="Salamov A."/>
            <person name="Henrissat B."/>
            <person name="Wiebenga A."/>
            <person name="De vries R.P."/>
            <person name="Grigoriev I.V."/>
            <person name="Mortensen U.H."/>
            <person name="Andersen M.R."/>
            <person name="Baker S.E."/>
        </authorList>
    </citation>
    <scope>NUCLEOTIDE SEQUENCE [LARGE SCALE GENOMIC DNA]</scope>
    <source>
        <strain evidence="1 2">CBS 101889</strain>
    </source>
</reference>